<dbReference type="Proteomes" id="UP000000763">
    <property type="component" value="Chromosome 9"/>
</dbReference>
<dbReference type="EMBL" id="AP008215">
    <property type="protein sequence ID" value="BAH94727.1"/>
    <property type="molecule type" value="Genomic_DNA"/>
</dbReference>
<name>C7J6Q6_ORYSJ</name>
<organism evidence="1 2">
    <name type="scientific">Oryza sativa subsp. japonica</name>
    <name type="common">Rice</name>
    <dbReference type="NCBI Taxonomy" id="39947"/>
    <lineage>
        <taxon>Eukaryota</taxon>
        <taxon>Viridiplantae</taxon>
        <taxon>Streptophyta</taxon>
        <taxon>Embryophyta</taxon>
        <taxon>Tracheophyta</taxon>
        <taxon>Spermatophyta</taxon>
        <taxon>Magnoliopsida</taxon>
        <taxon>Liliopsida</taxon>
        <taxon>Poales</taxon>
        <taxon>Poaceae</taxon>
        <taxon>BOP clade</taxon>
        <taxon>Oryzoideae</taxon>
        <taxon>Oryzeae</taxon>
        <taxon>Oryzinae</taxon>
        <taxon>Oryza</taxon>
        <taxon>Oryza sativa</taxon>
    </lineage>
</organism>
<accession>C7J6Q6</accession>
<protein>
    <submittedName>
        <fullName evidence="1">Os09g0572350 protein</fullName>
    </submittedName>
</protein>
<evidence type="ECO:0000313" key="2">
    <source>
        <dbReference type="Proteomes" id="UP000000763"/>
    </source>
</evidence>
<gene>
    <name evidence="1" type="ordered locus">Os09g0572350</name>
</gene>
<sequence length="43" mass="5168">MAVPKYIISVRDPKKRTVHLLQMEEQQERQVYIVTTKLATRRI</sequence>
<dbReference type="AlphaFoldDB" id="C7J6Q6"/>
<dbReference type="KEGG" id="dosa:Os09g0572350"/>
<evidence type="ECO:0000313" key="1">
    <source>
        <dbReference type="EMBL" id="BAH94727.1"/>
    </source>
</evidence>
<proteinExistence type="predicted"/>
<reference evidence="2" key="2">
    <citation type="journal article" date="2008" name="Nucleic Acids Res.">
        <title>The rice annotation project database (RAP-DB): 2008 update.</title>
        <authorList>
            <consortium name="The rice annotation project (RAP)"/>
        </authorList>
    </citation>
    <scope>GENOME REANNOTATION</scope>
    <source>
        <strain evidence="2">cv. Nipponbare</strain>
    </source>
</reference>
<reference evidence="1 2" key="1">
    <citation type="journal article" date="2005" name="Nature">
        <title>The map-based sequence of the rice genome.</title>
        <authorList>
            <consortium name="International rice genome sequencing project (IRGSP)"/>
            <person name="Matsumoto T."/>
            <person name="Wu J."/>
            <person name="Kanamori H."/>
            <person name="Katayose Y."/>
            <person name="Fujisawa M."/>
            <person name="Namiki N."/>
            <person name="Mizuno H."/>
            <person name="Yamamoto K."/>
            <person name="Antonio B.A."/>
            <person name="Baba T."/>
            <person name="Sakata K."/>
            <person name="Nagamura Y."/>
            <person name="Aoki H."/>
            <person name="Arikawa K."/>
            <person name="Arita K."/>
            <person name="Bito T."/>
            <person name="Chiden Y."/>
            <person name="Fujitsuka N."/>
            <person name="Fukunaka R."/>
            <person name="Hamada M."/>
            <person name="Harada C."/>
            <person name="Hayashi A."/>
            <person name="Hijishita S."/>
            <person name="Honda M."/>
            <person name="Hosokawa S."/>
            <person name="Ichikawa Y."/>
            <person name="Idonuma A."/>
            <person name="Iijima M."/>
            <person name="Ikeda M."/>
            <person name="Ikeno M."/>
            <person name="Ito K."/>
            <person name="Ito S."/>
            <person name="Ito T."/>
            <person name="Ito Y."/>
            <person name="Ito Y."/>
            <person name="Iwabuchi A."/>
            <person name="Kamiya K."/>
            <person name="Karasawa W."/>
            <person name="Kurita K."/>
            <person name="Katagiri S."/>
            <person name="Kikuta A."/>
            <person name="Kobayashi H."/>
            <person name="Kobayashi N."/>
            <person name="Machita K."/>
            <person name="Maehara T."/>
            <person name="Masukawa M."/>
            <person name="Mizubayashi T."/>
            <person name="Mukai Y."/>
            <person name="Nagasaki H."/>
            <person name="Nagata Y."/>
            <person name="Naito S."/>
            <person name="Nakashima M."/>
            <person name="Nakama Y."/>
            <person name="Nakamichi Y."/>
            <person name="Nakamura M."/>
            <person name="Meguro A."/>
            <person name="Negishi M."/>
            <person name="Ohta I."/>
            <person name="Ohta T."/>
            <person name="Okamoto M."/>
            <person name="Ono N."/>
            <person name="Saji S."/>
            <person name="Sakaguchi M."/>
            <person name="Sakai K."/>
            <person name="Shibata M."/>
            <person name="Shimokawa T."/>
            <person name="Song J."/>
            <person name="Takazaki Y."/>
            <person name="Terasawa K."/>
            <person name="Tsugane M."/>
            <person name="Tsuji K."/>
            <person name="Ueda S."/>
            <person name="Waki K."/>
            <person name="Yamagata H."/>
            <person name="Yamamoto M."/>
            <person name="Yamamoto S."/>
            <person name="Yamane H."/>
            <person name="Yoshiki S."/>
            <person name="Yoshihara R."/>
            <person name="Yukawa K."/>
            <person name="Zhong H."/>
            <person name="Yano M."/>
            <person name="Yuan Q."/>
            <person name="Ouyang S."/>
            <person name="Liu J."/>
            <person name="Jones K.M."/>
            <person name="Gansberger K."/>
            <person name="Moffat K."/>
            <person name="Hill J."/>
            <person name="Bera J."/>
            <person name="Fadrosh D."/>
            <person name="Jin S."/>
            <person name="Johri S."/>
            <person name="Kim M."/>
            <person name="Overton L."/>
            <person name="Reardon M."/>
            <person name="Tsitrin T."/>
            <person name="Vuong H."/>
            <person name="Weaver B."/>
            <person name="Ciecko A."/>
            <person name="Tallon L."/>
            <person name="Jackson J."/>
            <person name="Pai G."/>
            <person name="Aken S.V."/>
            <person name="Utterback T."/>
            <person name="Reidmuller S."/>
            <person name="Feldblyum T."/>
            <person name="Hsiao J."/>
            <person name="Zismann V."/>
            <person name="Iobst S."/>
            <person name="de Vazeille A.R."/>
            <person name="Buell C.R."/>
            <person name="Ying K."/>
            <person name="Li Y."/>
            <person name="Lu T."/>
            <person name="Huang Y."/>
            <person name="Zhao Q."/>
            <person name="Feng Q."/>
            <person name="Zhang L."/>
            <person name="Zhu J."/>
            <person name="Weng Q."/>
            <person name="Mu J."/>
            <person name="Lu Y."/>
            <person name="Fan D."/>
            <person name="Liu Y."/>
            <person name="Guan J."/>
            <person name="Zhang Y."/>
            <person name="Yu S."/>
            <person name="Liu X."/>
            <person name="Zhang Y."/>
            <person name="Hong G."/>
            <person name="Han B."/>
            <person name="Choisne N."/>
            <person name="Demange N."/>
            <person name="Orjeda G."/>
            <person name="Samain S."/>
            <person name="Cattolico L."/>
            <person name="Pelletier E."/>
            <person name="Couloux A."/>
            <person name="Segurens B."/>
            <person name="Wincker P."/>
            <person name="D'Hont A."/>
            <person name="Scarpelli C."/>
            <person name="Weissenbach J."/>
            <person name="Salanoubat M."/>
            <person name="Quetier F."/>
            <person name="Yu Y."/>
            <person name="Kim H.R."/>
            <person name="Rambo T."/>
            <person name="Currie J."/>
            <person name="Collura K."/>
            <person name="Luo M."/>
            <person name="Yang T."/>
            <person name="Ammiraju J.S.S."/>
            <person name="Engler F."/>
            <person name="Soderlund C."/>
            <person name="Wing R.A."/>
            <person name="Palmer L.E."/>
            <person name="de la Bastide M."/>
            <person name="Spiegel L."/>
            <person name="Nascimento L."/>
            <person name="Zutavern T."/>
            <person name="O'Shaughnessy A."/>
            <person name="Dike S."/>
            <person name="Dedhia N."/>
            <person name="Preston R."/>
            <person name="Balija V."/>
            <person name="McCombie W.R."/>
            <person name="Chow T."/>
            <person name="Chen H."/>
            <person name="Chung M."/>
            <person name="Chen C."/>
            <person name="Shaw J."/>
            <person name="Wu H."/>
            <person name="Hsiao K."/>
            <person name="Chao Y."/>
            <person name="Chu M."/>
            <person name="Cheng C."/>
            <person name="Hour A."/>
            <person name="Lee P."/>
            <person name="Lin S."/>
            <person name="Lin Y."/>
            <person name="Liou J."/>
            <person name="Liu S."/>
            <person name="Hsing Y."/>
            <person name="Raghuvanshi S."/>
            <person name="Mohanty A."/>
            <person name="Bharti A.K."/>
            <person name="Gaur A."/>
            <person name="Gupta V."/>
            <person name="Kumar D."/>
            <person name="Ravi V."/>
            <person name="Vij S."/>
            <person name="Kapur A."/>
            <person name="Khurana P."/>
            <person name="Khurana P."/>
            <person name="Khurana J.P."/>
            <person name="Tyagi A.K."/>
            <person name="Gaikwad K."/>
            <person name="Singh A."/>
            <person name="Dalal V."/>
            <person name="Srivastava S."/>
            <person name="Dixit A."/>
            <person name="Pal A.K."/>
            <person name="Ghazi I.A."/>
            <person name="Yadav M."/>
            <person name="Pandit A."/>
            <person name="Bhargava A."/>
            <person name="Sureshbabu K."/>
            <person name="Batra K."/>
            <person name="Sharma T.R."/>
            <person name="Mohapatra T."/>
            <person name="Singh N.K."/>
            <person name="Messing J."/>
            <person name="Nelson A.B."/>
            <person name="Fuks G."/>
            <person name="Kavchok S."/>
            <person name="Keizer G."/>
            <person name="Linton E."/>
            <person name="Llaca V."/>
            <person name="Song R."/>
            <person name="Tanyolac B."/>
            <person name="Young S."/>
            <person name="Ho-Il K."/>
            <person name="Hahn J.H."/>
            <person name="Sangsakoo G."/>
            <person name="Vanavichit A."/>
            <person name="de Mattos Luiz.A.T."/>
            <person name="Zimmer P.D."/>
            <person name="Malone G."/>
            <person name="Dellagostin O."/>
            <person name="de Oliveira A.C."/>
            <person name="Bevan M."/>
            <person name="Bancroft I."/>
            <person name="Minx P."/>
            <person name="Cordum H."/>
            <person name="Wilson R."/>
            <person name="Cheng Z."/>
            <person name="Jin W."/>
            <person name="Jiang J."/>
            <person name="Leong S.A."/>
            <person name="Iwama H."/>
            <person name="Gojobori T."/>
            <person name="Itoh T."/>
            <person name="Niimura Y."/>
            <person name="Fujii Y."/>
            <person name="Habara T."/>
            <person name="Sakai H."/>
            <person name="Sato Y."/>
            <person name="Wilson G."/>
            <person name="Kumar K."/>
            <person name="McCouch S."/>
            <person name="Juretic N."/>
            <person name="Hoen D."/>
            <person name="Wright S."/>
            <person name="Bruskiewich R."/>
            <person name="Bureau T."/>
            <person name="Miyao A."/>
            <person name="Hirochika H."/>
            <person name="Nishikawa T."/>
            <person name="Kadowaki K."/>
            <person name="Sugiura M."/>
            <person name="Burr B."/>
            <person name="Sasaki T."/>
        </authorList>
    </citation>
    <scope>NUCLEOTIDE SEQUENCE [LARGE SCALE GENOMIC DNA]</scope>
    <source>
        <strain evidence="2">cv. Nipponbare</strain>
    </source>
</reference>